<keyword evidence="3" id="KW-1185">Reference proteome</keyword>
<reference evidence="2" key="1">
    <citation type="submission" date="2021-03" db="EMBL/GenBank/DDBJ databases">
        <authorList>
            <person name="Bekaert M."/>
        </authorList>
    </citation>
    <scope>NUCLEOTIDE SEQUENCE</scope>
</reference>
<gene>
    <name evidence="2" type="ORF">MEDL_4335</name>
</gene>
<evidence type="ECO:0000313" key="2">
    <source>
        <dbReference type="EMBL" id="CAG2188937.1"/>
    </source>
</evidence>
<comment type="caution">
    <text evidence="2">The sequence shown here is derived from an EMBL/GenBank/DDBJ whole genome shotgun (WGS) entry which is preliminary data.</text>
</comment>
<sequence>MYTNLTHVTQKCVSPPGGMTPVAFDFKGNSALQRKFDANLFLKILRRKNWRAAEAKHGVKNPKKQRLTDLTGDTGPINSTEFDLDIGDTDTLNNSNSNNMGDTDLHTNINNSNSNKMGDTDLHTNINNSNSITWGILTSTLMQTTVTGNYLKNLN</sequence>
<accession>A0A8S3Q116</accession>
<proteinExistence type="predicted"/>
<organism evidence="2 3">
    <name type="scientific">Mytilus edulis</name>
    <name type="common">Blue mussel</name>
    <dbReference type="NCBI Taxonomy" id="6550"/>
    <lineage>
        <taxon>Eukaryota</taxon>
        <taxon>Metazoa</taxon>
        <taxon>Spiralia</taxon>
        <taxon>Lophotrochozoa</taxon>
        <taxon>Mollusca</taxon>
        <taxon>Bivalvia</taxon>
        <taxon>Autobranchia</taxon>
        <taxon>Pteriomorphia</taxon>
        <taxon>Mytilida</taxon>
        <taxon>Mytiloidea</taxon>
        <taxon>Mytilidae</taxon>
        <taxon>Mytilinae</taxon>
        <taxon>Mytilus</taxon>
    </lineage>
</organism>
<name>A0A8S3Q116_MYTED</name>
<feature type="region of interest" description="Disordered" evidence="1">
    <location>
        <begin position="55"/>
        <end position="74"/>
    </location>
</feature>
<evidence type="ECO:0000256" key="1">
    <source>
        <dbReference type="SAM" id="MobiDB-lite"/>
    </source>
</evidence>
<evidence type="ECO:0000313" key="3">
    <source>
        <dbReference type="Proteomes" id="UP000683360"/>
    </source>
</evidence>
<dbReference type="Proteomes" id="UP000683360">
    <property type="component" value="Unassembled WGS sequence"/>
</dbReference>
<dbReference type="OrthoDB" id="10460869at2759"/>
<dbReference type="AlphaFoldDB" id="A0A8S3Q116"/>
<protein>
    <submittedName>
        <fullName evidence="2">Uncharacterized protein</fullName>
    </submittedName>
</protein>
<dbReference type="EMBL" id="CAJPWZ010000279">
    <property type="protein sequence ID" value="CAG2188937.1"/>
    <property type="molecule type" value="Genomic_DNA"/>
</dbReference>